<gene>
    <name evidence="5" type="primary">Piso0_003601</name>
    <name evidence="5" type="ORF">GNLVRS01_PISO0G15912g</name>
    <name evidence="6" type="ORF">GNLVRS01_PISO0H15913g</name>
</gene>
<dbReference type="InterPro" id="IPR033121">
    <property type="entry name" value="PEPTIDASE_A1"/>
</dbReference>
<evidence type="ECO:0000256" key="2">
    <source>
        <dbReference type="ARBA" id="ARBA00023157"/>
    </source>
</evidence>
<dbReference type="AlphaFoldDB" id="G8YJI9"/>
<dbReference type="HOGENOM" id="CLU_025794_0_0_1"/>
<dbReference type="Pfam" id="PF00026">
    <property type="entry name" value="Asp"/>
    <property type="match status" value="1"/>
</dbReference>
<evidence type="ECO:0000313" key="6">
    <source>
        <dbReference type="EMBL" id="CCE81249.1"/>
    </source>
</evidence>
<name>G8YJI9_PICSO</name>
<evidence type="ECO:0000256" key="1">
    <source>
        <dbReference type="ARBA" id="ARBA00007447"/>
    </source>
</evidence>
<dbReference type="Proteomes" id="UP000005222">
    <property type="component" value="Chromosome H"/>
</dbReference>
<dbReference type="Proteomes" id="UP000005222">
    <property type="component" value="Chromosome G"/>
</dbReference>
<sequence length="615" mass="67407">MRRREEACFLGAWAILCFGLCLQTVFGSVVKTASPESDVSKHEIRDDKGKKDSDSRSEAKDVPDFMKIVFVKEHDDVLYITNVTFGGSDIGLRLDTSQPYLWVMGSSYFYSCEELNEWYDSEISKYGTNLPDSVTTRPEYDASVCAEYGLYGSNTTGAPTPITSTANSANTNIMSVPYIDDYTVYGSIHSDNVTLTNSAHMDIVLNDFSFVESFNSDTIAGGFGLAGLGSSSGFLNELYARGIIKGPGYSLWFDSECEDKECYAELLPGYVDKSYYLGDLYSFDIPRLQGFNYSEDDEQNIDKMTLPILPLNEIIIQNHENNKNASLWSPDTVTPVFLDARSRFLYLPSDFIINLALQANAFYSNDIGRWITECSALESVNASLGFIFGKQQIQVPLSKLLLNSSDEGYGNLKFSNGRSACFLGVLPNTSNGFISLGLPFLESIYFAMDIAGGKIAVAQAKPNILPDDYSISVKPKTTTTFTHSDLDSSTKNDSKHSATRENIISGTIPFATHINISSYSVFSYTSINRSASQSISIPPRLTGVAIKSGNVFVTQSNQLGSTILPGIASAASEASTSKKSTGRISHNFIFDTQISKTSTYISLVSLSCLVFILLM</sequence>
<accession>G8YJI9</accession>
<dbReference type="OrthoDB" id="771136at2759"/>
<dbReference type="STRING" id="559304.G8YJI9"/>
<dbReference type="PANTHER" id="PTHR47966">
    <property type="entry name" value="BETA-SITE APP-CLEAVING ENZYME, ISOFORM A-RELATED"/>
    <property type="match status" value="1"/>
</dbReference>
<feature type="domain" description="Peptidase A1" evidence="4">
    <location>
        <begin position="79"/>
        <end position="458"/>
    </location>
</feature>
<proteinExistence type="inferred from homology"/>
<dbReference type="Gene3D" id="2.40.70.10">
    <property type="entry name" value="Acid Proteases"/>
    <property type="match status" value="2"/>
</dbReference>
<evidence type="ECO:0000313" key="7">
    <source>
        <dbReference type="Proteomes" id="UP000005222"/>
    </source>
</evidence>
<evidence type="ECO:0000256" key="3">
    <source>
        <dbReference type="SAM" id="SignalP"/>
    </source>
</evidence>
<dbReference type="InterPro" id="IPR001461">
    <property type="entry name" value="Aspartic_peptidase_A1"/>
</dbReference>
<dbReference type="SUPFAM" id="SSF50630">
    <property type="entry name" value="Acid proteases"/>
    <property type="match status" value="1"/>
</dbReference>
<keyword evidence="3" id="KW-0732">Signal</keyword>
<dbReference type="GO" id="GO:0006508">
    <property type="term" value="P:proteolysis"/>
    <property type="evidence" value="ECO:0007669"/>
    <property type="project" value="InterPro"/>
</dbReference>
<evidence type="ECO:0000313" key="5">
    <source>
        <dbReference type="EMBL" id="CCE80484.1"/>
    </source>
</evidence>
<dbReference type="InParanoid" id="G8YJI9"/>
<feature type="chain" id="PRO_5007664998" evidence="3">
    <location>
        <begin position="28"/>
        <end position="615"/>
    </location>
</feature>
<feature type="signal peptide" evidence="3">
    <location>
        <begin position="1"/>
        <end position="27"/>
    </location>
</feature>
<comment type="similarity">
    <text evidence="1">Belongs to the peptidase A1 family.</text>
</comment>
<protein>
    <submittedName>
        <fullName evidence="5">Piso0_003601 protein</fullName>
    </submittedName>
</protein>
<dbReference type="GO" id="GO:0004190">
    <property type="term" value="F:aspartic-type endopeptidase activity"/>
    <property type="evidence" value="ECO:0007669"/>
    <property type="project" value="InterPro"/>
</dbReference>
<keyword evidence="7" id="KW-1185">Reference proteome</keyword>
<dbReference type="EMBL" id="FO082053">
    <property type="protein sequence ID" value="CCE80484.1"/>
    <property type="molecule type" value="Genomic_DNA"/>
</dbReference>
<reference evidence="7" key="2">
    <citation type="journal article" date="2012" name="G3 (Bethesda)">
        <title>Pichia sorbitophila, an interspecies yeast hybrid reveals early steps of genome resolution following polyploidization.</title>
        <authorList>
            <person name="Leh Louis V."/>
            <person name="Despons L."/>
            <person name="Friedrich A."/>
            <person name="Martin T."/>
            <person name="Durrens P."/>
            <person name="Casaregola S."/>
            <person name="Neuveglise C."/>
            <person name="Fairhead C."/>
            <person name="Marck C."/>
            <person name="Cruz J.A."/>
            <person name="Straub M.L."/>
            <person name="Kugler V."/>
            <person name="Sacerdot C."/>
            <person name="Uzunov Z."/>
            <person name="Thierry A."/>
            <person name="Weiss S."/>
            <person name="Bleykasten C."/>
            <person name="De Montigny J."/>
            <person name="Jacques N."/>
            <person name="Jung P."/>
            <person name="Lemaire M."/>
            <person name="Mallet S."/>
            <person name="Morel G."/>
            <person name="Richard G.F."/>
            <person name="Sarkar A."/>
            <person name="Savel G."/>
            <person name="Schacherer J."/>
            <person name="Seret M.L."/>
            <person name="Talla E."/>
            <person name="Samson G."/>
            <person name="Jubin C."/>
            <person name="Poulain J."/>
            <person name="Vacherie B."/>
            <person name="Barbe V."/>
            <person name="Pelletier E."/>
            <person name="Sherman D.J."/>
            <person name="Westhof E."/>
            <person name="Weissenbach J."/>
            <person name="Baret P.V."/>
            <person name="Wincker P."/>
            <person name="Gaillardin C."/>
            <person name="Dujon B."/>
            <person name="Souciet J.L."/>
        </authorList>
    </citation>
    <scope>NUCLEOTIDE SEQUENCE [LARGE SCALE GENOMIC DNA]</scope>
    <source>
        <strain evidence="7">ATCC MYA-4447 / BCRC 22081 / CBS 7064 / NBRC 10061 / NRRL Y-12695</strain>
    </source>
</reference>
<dbReference type="FunCoup" id="G8YJI9">
    <property type="interactions" value="19"/>
</dbReference>
<dbReference type="eggNOG" id="KOG1339">
    <property type="taxonomic scope" value="Eukaryota"/>
</dbReference>
<organism evidence="5 7">
    <name type="scientific">Pichia sorbitophila (strain ATCC MYA-4447 / BCRC 22081 / CBS 7064 / NBRC 10061 / NRRL Y-12695)</name>
    <name type="common">Hybrid yeast</name>
    <dbReference type="NCBI Taxonomy" id="559304"/>
    <lineage>
        <taxon>Eukaryota</taxon>
        <taxon>Fungi</taxon>
        <taxon>Dikarya</taxon>
        <taxon>Ascomycota</taxon>
        <taxon>Saccharomycotina</taxon>
        <taxon>Pichiomycetes</taxon>
        <taxon>Debaryomycetaceae</taxon>
        <taxon>Millerozyma</taxon>
    </lineage>
</organism>
<dbReference type="PROSITE" id="PS51767">
    <property type="entry name" value="PEPTIDASE_A1"/>
    <property type="match status" value="1"/>
</dbReference>
<dbReference type="InterPro" id="IPR021109">
    <property type="entry name" value="Peptidase_aspartic_dom_sf"/>
</dbReference>
<keyword evidence="2" id="KW-1015">Disulfide bond</keyword>
<reference evidence="5" key="1">
    <citation type="submission" date="2011-10" db="EMBL/GenBank/DDBJ databases">
        <authorList>
            <person name="Genoscope - CEA"/>
        </authorList>
    </citation>
    <scope>NUCLEOTIDE SEQUENCE</scope>
</reference>
<dbReference type="EMBL" id="FO082052">
    <property type="protein sequence ID" value="CCE81249.1"/>
    <property type="molecule type" value="Genomic_DNA"/>
</dbReference>
<dbReference type="OMA" id="KNIYMAM"/>
<dbReference type="PANTHER" id="PTHR47966:SF51">
    <property type="entry name" value="BETA-SITE APP-CLEAVING ENZYME, ISOFORM A-RELATED"/>
    <property type="match status" value="1"/>
</dbReference>
<evidence type="ECO:0000259" key="4">
    <source>
        <dbReference type="PROSITE" id="PS51767"/>
    </source>
</evidence>